<gene>
    <name evidence="1" type="ORF">GY22_13670</name>
</gene>
<dbReference type="OrthoDB" id="4880561at2"/>
<proteinExistence type="predicted"/>
<name>A0A0A6VQG7_KOCRO</name>
<comment type="caution">
    <text evidence="1">The sequence shown here is derived from an EMBL/GenBank/DDBJ whole genome shotgun (WGS) entry which is preliminary data.</text>
</comment>
<sequence length="140" mass="15325">MTTSAPGALAVELHPASPTQWAATYYPMVVTPVGRWAEVTWDLYQHLMPAAPAPREPARWLEACSPDPDHPCYAGHQEWATELAAGYAAARAVHDTEVIEEPLSDQETQLLREDTFVVPAGQLSEWVLDDLKDETSSIGG</sequence>
<dbReference type="AlphaFoldDB" id="A0A0A6VQG7"/>
<accession>A0A0A6VQG7</accession>
<reference evidence="1 2" key="1">
    <citation type="journal article" date="2003" name="Int. J. Syst. Evol. Microbiol.">
        <title>Kocuria polaris sp. nov., an orange-pigmented psychrophilic bacterium isolated from an Antarctic cyanobacterial mat sample.</title>
        <authorList>
            <person name="Reddy G.S."/>
            <person name="Prakash J.S."/>
            <person name="Prabahar V."/>
            <person name="Matsumoto G.I."/>
            <person name="Stackebrandt E."/>
            <person name="Shivaji S."/>
        </authorList>
    </citation>
    <scope>NUCLEOTIDE SEQUENCE [LARGE SCALE GENOMIC DNA]</scope>
    <source>
        <strain evidence="1 2">CMS 76or</strain>
    </source>
</reference>
<keyword evidence="2" id="KW-1185">Reference proteome</keyword>
<organism evidence="1 2">
    <name type="scientific">Kocuria rosea subsp. polaris</name>
    <dbReference type="NCBI Taxonomy" id="136273"/>
    <lineage>
        <taxon>Bacteria</taxon>
        <taxon>Bacillati</taxon>
        <taxon>Actinomycetota</taxon>
        <taxon>Actinomycetes</taxon>
        <taxon>Micrococcales</taxon>
        <taxon>Micrococcaceae</taxon>
        <taxon>Kocuria</taxon>
    </lineage>
</organism>
<protein>
    <submittedName>
        <fullName evidence="1">Uncharacterized protein</fullName>
    </submittedName>
</protein>
<dbReference type="EMBL" id="JSUH01000012">
    <property type="protein sequence ID" value="KHD96876.1"/>
    <property type="molecule type" value="Genomic_DNA"/>
</dbReference>
<evidence type="ECO:0000313" key="2">
    <source>
        <dbReference type="Proteomes" id="UP000030466"/>
    </source>
</evidence>
<evidence type="ECO:0000313" key="1">
    <source>
        <dbReference type="EMBL" id="KHD96876.1"/>
    </source>
</evidence>
<dbReference type="Proteomes" id="UP000030466">
    <property type="component" value="Unassembled WGS sequence"/>
</dbReference>
<dbReference type="RefSeq" id="WP_035928699.1">
    <property type="nucleotide sequence ID" value="NZ_JSUH01000012.1"/>
</dbReference>